<reference evidence="1 2" key="1">
    <citation type="submission" date="2017-08" db="EMBL/GenBank/DDBJ databases">
        <authorList>
            <person name="de Groot N.N."/>
        </authorList>
    </citation>
    <scope>NUCLEOTIDE SEQUENCE [LARGE SCALE GENOMIC DNA]</scope>
</reference>
<keyword evidence="2" id="KW-1185">Reference proteome</keyword>
<dbReference type="SMR" id="A0A248SL86"/>
<name>A0A248SL86_9CAUD</name>
<organism evidence="1 2">
    <name type="scientific">Klebsiella phage SopranoGao</name>
    <dbReference type="NCBI Taxonomy" id="2026944"/>
    <lineage>
        <taxon>Viruses</taxon>
        <taxon>Duplodnaviria</taxon>
        <taxon>Heunggongvirae</taxon>
        <taxon>Uroviricota</taxon>
        <taxon>Caudoviricetes</taxon>
        <taxon>Lastavirus</taxon>
        <taxon>Lastavirus sopranogao</taxon>
    </lineage>
</organism>
<sequence>MSLKLTNNARSILAVSISDSETVIRVKVGHGVKFPVLTNTGDWFPLALEDDSGNIEYLRATAREGDSITVQRGAEGSQRREFSAGDLCELRLTAGAMDELQNGTPSPSVVTAVISDAAISS</sequence>
<accession>A0A248SL86</accession>
<evidence type="ECO:0000313" key="2">
    <source>
        <dbReference type="Proteomes" id="UP000224252"/>
    </source>
</evidence>
<proteinExistence type="predicted"/>
<gene>
    <name evidence="1" type="ORF">SopranoGao_13</name>
</gene>
<evidence type="ECO:0000313" key="1">
    <source>
        <dbReference type="EMBL" id="ASV45036.1"/>
    </source>
</evidence>
<dbReference type="EMBL" id="MF612073">
    <property type="protein sequence ID" value="ASV45036.1"/>
    <property type="molecule type" value="Genomic_DNA"/>
</dbReference>
<protein>
    <submittedName>
        <fullName evidence="1">Tail fiber protein</fullName>
    </submittedName>
</protein>
<dbReference type="Proteomes" id="UP000224252">
    <property type="component" value="Segment"/>
</dbReference>